<sequence length="351" mass="40116">MASLSYYAGGEFMNFPYDSEPRRPRIQVTHATKELVKFTLRDTDVSMANAIRRIILAEVPAMAIELVEMEENDTVLFDEFIAHRMGLIPLSSHGVGDIPPDDGVTLSKDCCQGECQACTREFRVDITNYEDKVLTVTHFDIQQDTPETRQFERADWGEKKQVRCCPFRNEAVDEETDRRENGIIITKMKKDQRLKMVCKAKKGIPKFHAKFMPVATCVMNYEPIVTVNHDVANGLTLDEKIEFVKACPRKVFELDIEDTVQVARHGDCIFCDECTAKAREFGKRDLCSAQMDSSIFHFTVEAVTPDGPRTAYDVVRAAFRILDYKLSLFMQDAYGDDIDHYLPQERDKPPN</sequence>
<dbReference type="InterPro" id="IPR022842">
    <property type="entry name" value="RNAP_Rpo3/Rpb3/RPAC1"/>
</dbReference>
<dbReference type="InterPro" id="IPR036603">
    <property type="entry name" value="RBP11-like"/>
</dbReference>
<keyword evidence="1" id="KW-0240">DNA-directed RNA polymerase</keyword>
<dbReference type="Gene3D" id="2.170.120.12">
    <property type="entry name" value="DNA-directed RNA polymerase, insert domain"/>
    <property type="match status" value="1"/>
</dbReference>
<evidence type="ECO:0000256" key="1">
    <source>
        <dbReference type="ARBA" id="ARBA00022478"/>
    </source>
</evidence>
<dbReference type="InterPro" id="IPR011263">
    <property type="entry name" value="DNA-dir_RNA_pol_RpoA/D/Rpb3"/>
</dbReference>
<dbReference type="Pfam" id="PF01193">
    <property type="entry name" value="RNA_pol_L"/>
    <property type="match status" value="1"/>
</dbReference>
<dbReference type="InterPro" id="IPR036643">
    <property type="entry name" value="RNApol_insert_sf"/>
</dbReference>
<accession>A0ABP0KZH9</accession>
<name>A0ABP0KZH9_9DINO</name>
<dbReference type="EMBL" id="CAXAMM010013681">
    <property type="protein sequence ID" value="CAK9031971.1"/>
    <property type="molecule type" value="Genomic_DNA"/>
</dbReference>
<dbReference type="SUPFAM" id="SSF56553">
    <property type="entry name" value="Insert subdomain of RNA polymerase alpha subunit"/>
    <property type="match status" value="1"/>
</dbReference>
<organism evidence="4 5">
    <name type="scientific">Durusdinium trenchii</name>
    <dbReference type="NCBI Taxonomy" id="1381693"/>
    <lineage>
        <taxon>Eukaryota</taxon>
        <taxon>Sar</taxon>
        <taxon>Alveolata</taxon>
        <taxon>Dinophyceae</taxon>
        <taxon>Suessiales</taxon>
        <taxon>Symbiodiniaceae</taxon>
        <taxon>Durusdinium</taxon>
    </lineage>
</organism>
<dbReference type="HAMAP" id="MF_00320">
    <property type="entry name" value="RNApol_arch_Rpo3"/>
    <property type="match status" value="1"/>
</dbReference>
<dbReference type="SUPFAM" id="SSF55257">
    <property type="entry name" value="RBP11-like subunits of RNA polymerase"/>
    <property type="match status" value="1"/>
</dbReference>
<gene>
    <name evidence="4" type="ORF">SCF082_LOCUS19867</name>
</gene>
<dbReference type="PANTHER" id="PTHR11800">
    <property type="entry name" value="DNA-DIRECTED RNA POLYMERASE"/>
    <property type="match status" value="1"/>
</dbReference>
<reference evidence="4 5" key="1">
    <citation type="submission" date="2024-02" db="EMBL/GenBank/DDBJ databases">
        <authorList>
            <person name="Chen Y."/>
            <person name="Shah S."/>
            <person name="Dougan E. K."/>
            <person name="Thang M."/>
            <person name="Chan C."/>
        </authorList>
    </citation>
    <scope>NUCLEOTIDE SEQUENCE [LARGE SCALE GENOMIC DNA]</scope>
</reference>
<evidence type="ECO:0000313" key="5">
    <source>
        <dbReference type="Proteomes" id="UP001642464"/>
    </source>
</evidence>
<evidence type="ECO:0000256" key="2">
    <source>
        <dbReference type="ARBA" id="ARBA00023163"/>
    </source>
</evidence>
<dbReference type="Gene3D" id="3.30.1360.10">
    <property type="entry name" value="RNA polymerase, RBP11-like subunit"/>
    <property type="match status" value="1"/>
</dbReference>
<feature type="domain" description="DNA-directed RNA polymerase RpoA/D/Rpb3-type" evidence="3">
    <location>
        <begin position="35"/>
        <end position="332"/>
    </location>
</feature>
<dbReference type="PANTHER" id="PTHR11800:SF2">
    <property type="entry name" value="DNA-DIRECTED RNA POLYMERASE II SUBUNIT RPB3"/>
    <property type="match status" value="1"/>
</dbReference>
<evidence type="ECO:0000313" key="4">
    <source>
        <dbReference type="EMBL" id="CAK9031971.1"/>
    </source>
</evidence>
<evidence type="ECO:0000259" key="3">
    <source>
        <dbReference type="SMART" id="SM00662"/>
    </source>
</evidence>
<keyword evidence="2" id="KW-0804">Transcription</keyword>
<proteinExistence type="inferred from homology"/>
<dbReference type="Proteomes" id="UP001642464">
    <property type="component" value="Unassembled WGS sequence"/>
</dbReference>
<dbReference type="InterPro" id="IPR050518">
    <property type="entry name" value="Rpo3/RPB3_RNA_Pol_subunit"/>
</dbReference>
<dbReference type="SMART" id="SM00662">
    <property type="entry name" value="RPOLD"/>
    <property type="match status" value="1"/>
</dbReference>
<comment type="caution">
    <text evidence="4">The sequence shown here is derived from an EMBL/GenBank/DDBJ whole genome shotgun (WGS) entry which is preliminary data.</text>
</comment>
<keyword evidence="5" id="KW-1185">Reference proteome</keyword>
<protein>
    <submittedName>
        <fullName evidence="4">Conjugation stage-specific protein</fullName>
    </submittedName>
</protein>